<accession>A0ABT1S3J3</accession>
<comment type="caution">
    <text evidence="1">The sequence shown here is derived from an EMBL/GenBank/DDBJ whole genome shotgun (WGS) entry which is preliminary data.</text>
</comment>
<proteinExistence type="predicted"/>
<keyword evidence="2" id="KW-1185">Reference proteome</keyword>
<gene>
    <name evidence="1" type="ORF">NE695_16505</name>
</gene>
<name>A0ABT1S3J3_9FIRM</name>
<dbReference type="EMBL" id="JANFZH010000053">
    <property type="protein sequence ID" value="MCQ4841512.1"/>
    <property type="molecule type" value="Genomic_DNA"/>
</dbReference>
<dbReference type="RefSeq" id="WP_066861159.1">
    <property type="nucleotide sequence ID" value="NZ_CABKVV010000011.1"/>
</dbReference>
<evidence type="ECO:0000313" key="2">
    <source>
        <dbReference type="Proteomes" id="UP001524473"/>
    </source>
</evidence>
<protein>
    <submittedName>
        <fullName evidence="1">Uncharacterized protein</fullName>
    </submittedName>
</protein>
<sequence>MPHEELEPMSDNLWEQLSLLENSQGLIRTIFLGIALQYKALDQQKCLLLENFRNPENKRQDTCPDPKSMQIAASLIVLSALFGFQKQAETIACQTAQEGVCPDWMEPKLNATVILVAILRLCRLAAPALDASAGRSLPETAETQEVRQAEELEELDLLAEPAI</sequence>
<dbReference type="Proteomes" id="UP001524473">
    <property type="component" value="Unassembled WGS sequence"/>
</dbReference>
<reference evidence="1 2" key="1">
    <citation type="submission" date="2022-06" db="EMBL/GenBank/DDBJ databases">
        <title>Isolation of gut microbiota from human fecal samples.</title>
        <authorList>
            <person name="Pamer E.G."/>
            <person name="Barat B."/>
            <person name="Waligurski E."/>
            <person name="Medina S."/>
            <person name="Paddock L."/>
            <person name="Mostad J."/>
        </authorList>
    </citation>
    <scope>NUCLEOTIDE SEQUENCE [LARGE SCALE GENOMIC DNA]</scope>
    <source>
        <strain evidence="1 2">DFI.9.73</strain>
    </source>
</reference>
<dbReference type="GeneID" id="90531390"/>
<evidence type="ECO:0000313" key="1">
    <source>
        <dbReference type="EMBL" id="MCQ4841512.1"/>
    </source>
</evidence>
<organism evidence="1 2">
    <name type="scientific">Neglectibacter timonensis</name>
    <dbReference type="NCBI Taxonomy" id="1776382"/>
    <lineage>
        <taxon>Bacteria</taxon>
        <taxon>Bacillati</taxon>
        <taxon>Bacillota</taxon>
        <taxon>Clostridia</taxon>
        <taxon>Eubacteriales</taxon>
        <taxon>Oscillospiraceae</taxon>
        <taxon>Neglectibacter</taxon>
    </lineage>
</organism>